<evidence type="ECO:0000313" key="3">
    <source>
        <dbReference type="Proteomes" id="UP000003706"/>
    </source>
</evidence>
<evidence type="ECO:0000313" key="2">
    <source>
        <dbReference type="EMBL" id="EHP83598.1"/>
    </source>
</evidence>
<accession>H1L1M9</accession>
<dbReference type="STRING" id="647171.MetfoDRAFT_1953"/>
<dbReference type="EMBL" id="AGJL01000089">
    <property type="protein sequence ID" value="EHP83598.1"/>
    <property type="molecule type" value="Genomic_DNA"/>
</dbReference>
<name>H1L1M9_9EURY</name>
<dbReference type="PATRIC" id="fig|647171.4.peg.1879"/>
<keyword evidence="3" id="KW-1185">Reference proteome</keyword>
<protein>
    <submittedName>
        <fullName evidence="2">Formylmethanofuran dehydrogenase subunit E region</fullName>
    </submittedName>
</protein>
<proteinExistence type="predicted"/>
<dbReference type="PANTHER" id="PTHR39418">
    <property type="entry name" value="DEHYDROGENASE-RELATED"/>
    <property type="match status" value="1"/>
</dbReference>
<dbReference type="OrthoDB" id="147457at2157"/>
<feature type="domain" description="Formylmethanofuran dehydrogenase subunit E" evidence="1">
    <location>
        <begin position="25"/>
        <end position="153"/>
    </location>
</feature>
<dbReference type="SUPFAM" id="SSF143555">
    <property type="entry name" value="FwdE-like"/>
    <property type="match status" value="1"/>
</dbReference>
<reference evidence="2 3" key="1">
    <citation type="submission" date="2011-09" db="EMBL/GenBank/DDBJ databases">
        <title>The draft genome of Methanotorris formicicus Mc-S-70.</title>
        <authorList>
            <consortium name="US DOE Joint Genome Institute (JGI-PGF)"/>
            <person name="Lucas S."/>
            <person name="Han J."/>
            <person name="Lapidus A."/>
            <person name="Cheng J.-F."/>
            <person name="Goodwin L."/>
            <person name="Pitluck S."/>
            <person name="Peters L."/>
            <person name="Land M.L."/>
            <person name="Hauser L."/>
            <person name="Sieprawska-Lupa M."/>
            <person name="Takai K."/>
            <person name="Miyazaki J."/>
            <person name="Whitman W."/>
            <person name="Woyke T.J."/>
        </authorList>
    </citation>
    <scope>NUCLEOTIDE SEQUENCE [LARGE SCALE GENOMIC DNA]</scope>
    <source>
        <strain evidence="2 3">Mc-S-70</strain>
    </source>
</reference>
<comment type="caution">
    <text evidence="2">The sequence shown here is derived from an EMBL/GenBank/DDBJ whole genome shotgun (WGS) entry which is preliminary data.</text>
</comment>
<dbReference type="AlphaFoldDB" id="H1L1M9"/>
<dbReference type="Gene3D" id="3.30.1330.130">
    <property type="match status" value="1"/>
</dbReference>
<dbReference type="Proteomes" id="UP000003706">
    <property type="component" value="Unassembled WGS sequence"/>
</dbReference>
<dbReference type="InterPro" id="IPR003814">
    <property type="entry name" value="FmdEsu_dom"/>
</dbReference>
<gene>
    <name evidence="2" type="ORF">MetfoDRAFT_1953</name>
</gene>
<dbReference type="PANTHER" id="PTHR39418:SF1">
    <property type="entry name" value="DEHYDROGENASE"/>
    <property type="match status" value="1"/>
</dbReference>
<dbReference type="Pfam" id="PF02663">
    <property type="entry name" value="FmdE"/>
    <property type="match status" value="1"/>
</dbReference>
<dbReference type="RefSeq" id="WP_007045372.1">
    <property type="nucleotide sequence ID" value="NZ_AGJL01000089.1"/>
</dbReference>
<organism evidence="2 3">
    <name type="scientific">Methanotorris formicicus Mc-S-70</name>
    <dbReference type="NCBI Taxonomy" id="647171"/>
    <lineage>
        <taxon>Archaea</taxon>
        <taxon>Methanobacteriati</taxon>
        <taxon>Methanobacteriota</taxon>
        <taxon>Methanomada group</taxon>
        <taxon>Methanococci</taxon>
        <taxon>Methanococcales</taxon>
        <taxon>Methanocaldococcaceae</taxon>
        <taxon>Methanotorris</taxon>
    </lineage>
</organism>
<dbReference type="InterPro" id="IPR053194">
    <property type="entry name" value="tRNA_methyltr_O"/>
</dbReference>
<sequence length="204" mass="23218">MNILDDLSDKVEGIKKEDIEKILNFHGCLSPGALIGIQMFNLANKILKIKDGERIYAICETYNCLPDAFQILGGCTIGNKRLKVIDTGKMAVTVNKWGREGETVRGVRIILDPKKTIKYPKLHAWYLNIEKVPHDEVILDILNAGEDAYSYEFVDILVPSKSKKHVKICEICNEPFIQKENEDICPSCLHKTNINSKDYLLCHW</sequence>
<evidence type="ECO:0000259" key="1">
    <source>
        <dbReference type="Pfam" id="PF02663"/>
    </source>
</evidence>